<dbReference type="GO" id="GO:0005975">
    <property type="term" value="P:carbohydrate metabolic process"/>
    <property type="evidence" value="ECO:0007669"/>
    <property type="project" value="InterPro"/>
</dbReference>
<dbReference type="SUPFAM" id="SSF74650">
    <property type="entry name" value="Galactose mutarotase-like"/>
    <property type="match status" value="1"/>
</dbReference>
<protein>
    <recommendedName>
        <fullName evidence="3">Aldose 1-epimerase</fullName>
    </recommendedName>
</protein>
<evidence type="ECO:0000313" key="2">
    <source>
        <dbReference type="Proteomes" id="UP000537862"/>
    </source>
</evidence>
<reference evidence="1 2" key="1">
    <citation type="submission" date="2020-05" db="EMBL/GenBank/DDBJ databases">
        <authorList>
            <person name="Niu N."/>
        </authorList>
    </citation>
    <scope>NUCLEOTIDE SEQUENCE [LARGE SCALE GENOMIC DNA]</scope>
    <source>
        <strain evidence="1 2">3340-03</strain>
    </source>
</reference>
<accession>A0A849P0R3</accession>
<dbReference type="GO" id="GO:0030246">
    <property type="term" value="F:carbohydrate binding"/>
    <property type="evidence" value="ECO:0007669"/>
    <property type="project" value="InterPro"/>
</dbReference>
<dbReference type="GO" id="GO:0016853">
    <property type="term" value="F:isomerase activity"/>
    <property type="evidence" value="ECO:0007669"/>
    <property type="project" value="InterPro"/>
</dbReference>
<dbReference type="InterPro" id="IPR008183">
    <property type="entry name" value="Aldose_1/G6P_1-epimerase"/>
</dbReference>
<dbReference type="Proteomes" id="UP000537862">
    <property type="component" value="Unassembled WGS sequence"/>
</dbReference>
<gene>
    <name evidence="1" type="ORF">HKX39_00150</name>
</gene>
<dbReference type="EMBL" id="JABGBN010000001">
    <property type="protein sequence ID" value="NOL50586.1"/>
    <property type="molecule type" value="Genomic_DNA"/>
</dbReference>
<dbReference type="Pfam" id="PF01263">
    <property type="entry name" value="Aldose_epim"/>
    <property type="match status" value="1"/>
</dbReference>
<dbReference type="Gene3D" id="2.70.98.10">
    <property type="match status" value="1"/>
</dbReference>
<proteinExistence type="predicted"/>
<evidence type="ECO:0008006" key="3">
    <source>
        <dbReference type="Google" id="ProtNLM"/>
    </source>
</evidence>
<comment type="caution">
    <text evidence="1">The sequence shown here is derived from an EMBL/GenBank/DDBJ whole genome shotgun (WGS) entry which is preliminary data.</text>
</comment>
<dbReference type="InterPro" id="IPR014718">
    <property type="entry name" value="GH-type_carb-bd"/>
</dbReference>
<evidence type="ECO:0000313" key="1">
    <source>
        <dbReference type="EMBL" id="NOL50586.1"/>
    </source>
</evidence>
<name>A0A849P0R3_9BURK</name>
<organism evidence="1 2">
    <name type="scientific">Pelistega suis</name>
    <dbReference type="NCBI Taxonomy" id="1631957"/>
    <lineage>
        <taxon>Bacteria</taxon>
        <taxon>Pseudomonadati</taxon>
        <taxon>Pseudomonadota</taxon>
        <taxon>Betaproteobacteria</taxon>
        <taxon>Burkholderiales</taxon>
        <taxon>Alcaligenaceae</taxon>
        <taxon>Pelistega</taxon>
    </lineage>
</organism>
<keyword evidence="2" id="KW-1185">Reference proteome</keyword>
<dbReference type="InterPro" id="IPR011013">
    <property type="entry name" value="Gal_mutarotase_sf_dom"/>
</dbReference>
<dbReference type="RefSeq" id="WP_171679298.1">
    <property type="nucleotide sequence ID" value="NZ_JABGBN010000001.1"/>
</dbReference>
<sequence length="298" mass="34033">MVKVVTLLAYGQLLQVVPELGAAISRYAVECDNVWYDFLRPATSQAIAQGDISGMASFLMAPWAGRIQNGRFDYHGKTIHYPSRITGLAHSMHGFTRDMPWQIVEQTQDCLVLRFVHQATEEWPFSFDMVQTYHLTEDGLSIDVEVQNTGLEVMPFSMGHHPFFPIDGETTLYAHVQQAWFSDDELMPTHLDNHPLVQRLAMGYPVQEGSWDTIFTGWDKSATIEWSNRRLSYTVSTPMDFFVLYNPTGETWFCAEPFGNITDSFNLREKFPRQNIGGLDIATGNKLKTYFCLKPAFY</sequence>
<dbReference type="AlphaFoldDB" id="A0A849P0R3"/>